<protein>
    <recommendedName>
        <fullName evidence="3">Prolyl 4-hydroxylase alpha subunit Fe(2+) 2OG dioxygenase domain-containing protein</fullName>
    </recommendedName>
</protein>
<accession>A0A1Y6L997</accession>
<name>A0A1Y6L997_ZYMTR</name>
<organism evidence="1 2">
    <name type="scientific">Zymoseptoria tritici ST99CH_1A5</name>
    <dbReference type="NCBI Taxonomy" id="1276529"/>
    <lineage>
        <taxon>Eukaryota</taxon>
        <taxon>Fungi</taxon>
        <taxon>Dikarya</taxon>
        <taxon>Ascomycota</taxon>
        <taxon>Pezizomycotina</taxon>
        <taxon>Dothideomycetes</taxon>
        <taxon>Dothideomycetidae</taxon>
        <taxon>Mycosphaerellales</taxon>
        <taxon>Mycosphaerellaceae</taxon>
        <taxon>Zymoseptoria</taxon>
    </lineage>
</organism>
<dbReference type="AlphaFoldDB" id="A0A1Y6L997"/>
<sequence>MAESSPEKVFYVDKTDTAAVQTGRMPSQPVETWYTDAVQPLNRENFLSLLRGNIPAIRISAFASLETSHRLAKEVTSMLTPYLHATGPAVEKVGVAQFEFQAQSAEDYNKRTGNEKAQYFSEVAKLKNLHDDLAKAVGENVWAKAVATLAALVPEWDVGVATEGQNREYFSGIFRCINNGVPIHCDWCPYDCITEDWIINKITHQAVFNLYITHVEGGRTTMYDVQWSPDALKYRDPETYGYFPKLVEHQKSCTFEPEIGDLFIFNSRNMHTVRAVDDVKGPGRVAMASFMGLLPPSEMGGRPKLIFWS</sequence>
<evidence type="ECO:0008006" key="3">
    <source>
        <dbReference type="Google" id="ProtNLM"/>
    </source>
</evidence>
<proteinExistence type="predicted"/>
<evidence type="ECO:0000313" key="2">
    <source>
        <dbReference type="Proteomes" id="UP000215453"/>
    </source>
</evidence>
<reference evidence="1 2" key="1">
    <citation type="submission" date="2016-10" db="EMBL/GenBank/DDBJ databases">
        <authorList>
            <person name="Varghese N."/>
        </authorList>
    </citation>
    <scope>NUCLEOTIDE SEQUENCE [LARGE SCALE GENOMIC DNA]</scope>
</reference>
<evidence type="ECO:0000313" key="1">
    <source>
        <dbReference type="EMBL" id="SMY21057.1"/>
    </source>
</evidence>
<dbReference type="Gene3D" id="2.60.120.620">
    <property type="entry name" value="q2cbj1_9rhob like domain"/>
    <property type="match status" value="1"/>
</dbReference>
<dbReference type="EMBL" id="LT882677">
    <property type="protein sequence ID" value="SMY21057.1"/>
    <property type="molecule type" value="Genomic_DNA"/>
</dbReference>
<dbReference type="InterPro" id="IPR055091">
    <property type="entry name" value="WelO5-like"/>
</dbReference>
<dbReference type="Proteomes" id="UP000215453">
    <property type="component" value="Chromosome 2"/>
</dbReference>
<dbReference type="Pfam" id="PF22814">
    <property type="entry name" value="WelO5"/>
    <property type="match status" value="1"/>
</dbReference>
<gene>
    <name evidence="1" type="ORF">ZT1A5_G2493</name>
</gene>